<proteinExistence type="predicted"/>
<sequence length="129" mass="14662">MAETRKTFQIRQPQDVRYSGHGSGGMFTARMEWDASLAARLNGNLAEAQKYVDQTCIDRMEPETPFRSGTLRDAATLGTVTGSGLIVQSTPYARRQYYEHKKQSKWFERMKNRHKDSIQKEAGKIACGK</sequence>
<name>A0ABS8EU20_9FIRM</name>
<dbReference type="RefSeq" id="WP_248834884.1">
    <property type="nucleotide sequence ID" value="NZ_JAJEQE010000008.1"/>
</dbReference>
<accession>A0ABS8EU20</accession>
<organism evidence="1 2">
    <name type="scientific">Hominisplanchenecus faecis</name>
    <dbReference type="NCBI Taxonomy" id="2885351"/>
    <lineage>
        <taxon>Bacteria</taxon>
        <taxon>Bacillati</taxon>
        <taxon>Bacillota</taxon>
        <taxon>Clostridia</taxon>
        <taxon>Lachnospirales</taxon>
        <taxon>Lachnospiraceae</taxon>
        <taxon>Hominisplanchenecus</taxon>
    </lineage>
</organism>
<protein>
    <submittedName>
        <fullName evidence="1">Minor capsid protein</fullName>
    </submittedName>
</protein>
<evidence type="ECO:0000313" key="2">
    <source>
        <dbReference type="Proteomes" id="UP001299235"/>
    </source>
</evidence>
<evidence type="ECO:0000313" key="1">
    <source>
        <dbReference type="EMBL" id="MCC2148438.1"/>
    </source>
</evidence>
<keyword evidence="2" id="KW-1185">Reference proteome</keyword>
<comment type="caution">
    <text evidence="1">The sequence shown here is derived from an EMBL/GenBank/DDBJ whole genome shotgun (WGS) entry which is preliminary data.</text>
</comment>
<gene>
    <name evidence="1" type="ORF">LKD42_04100</name>
</gene>
<dbReference type="EMBL" id="JAJEQE010000008">
    <property type="protein sequence ID" value="MCC2148438.1"/>
    <property type="molecule type" value="Genomic_DNA"/>
</dbReference>
<reference evidence="1 2" key="1">
    <citation type="submission" date="2021-10" db="EMBL/GenBank/DDBJ databases">
        <title>Anaerobic single-cell dispensing facilitates the cultivation of human gut bacteria.</title>
        <authorList>
            <person name="Afrizal A."/>
        </authorList>
    </citation>
    <scope>NUCLEOTIDE SEQUENCE [LARGE SCALE GENOMIC DNA]</scope>
    <source>
        <strain evidence="1 2">CLA-AA-H246</strain>
    </source>
</reference>
<dbReference type="Proteomes" id="UP001299235">
    <property type="component" value="Unassembled WGS sequence"/>
</dbReference>